<feature type="binding site" evidence="1">
    <location>
        <position position="92"/>
    </location>
    <ligand>
        <name>Mg(2+)</name>
        <dbReference type="ChEBI" id="CHEBI:18420"/>
        <label>1</label>
        <note>catalytic</note>
    </ligand>
</feature>
<name>N0E364_9MICO</name>
<comment type="cofactor">
    <cofactor evidence="1">
        <name>Mg(2+)</name>
        <dbReference type="ChEBI" id="CHEBI:18420"/>
    </cofactor>
</comment>
<dbReference type="GO" id="GO:0046872">
    <property type="term" value="F:metal ion binding"/>
    <property type="evidence" value="ECO:0007669"/>
    <property type="project" value="UniProtKB-KW"/>
</dbReference>
<dbReference type="Proteomes" id="UP000013167">
    <property type="component" value="Unassembled WGS sequence"/>
</dbReference>
<dbReference type="InterPro" id="IPR000760">
    <property type="entry name" value="Inositol_monophosphatase-like"/>
</dbReference>
<protein>
    <submittedName>
        <fullName evidence="2">Inositol monophosphatase family protein</fullName>
    </submittedName>
</protein>
<reference evidence="2 3" key="1">
    <citation type="journal article" date="2013" name="ISME J.">
        <title>A metabolic model for members of the genus Tetrasphaera involved in enhanced biological phosphorus removal.</title>
        <authorList>
            <person name="Kristiansen R."/>
            <person name="Nguyen H.T.T."/>
            <person name="Saunders A.M."/>
            <person name="Nielsen J.L."/>
            <person name="Wimmer R."/>
            <person name="Le V.Q."/>
            <person name="McIlroy S.J."/>
            <person name="Petrovski S."/>
            <person name="Seviour R.J."/>
            <person name="Calteau A."/>
            <person name="Nielsen K.L."/>
            <person name="Nielsen P.H."/>
        </authorList>
    </citation>
    <scope>NUCLEOTIDE SEQUENCE [LARGE SCALE GENOMIC DNA]</scope>
    <source>
        <strain evidence="2 3">Lp2</strain>
    </source>
</reference>
<evidence type="ECO:0000256" key="1">
    <source>
        <dbReference type="PIRSR" id="PIRSR600760-2"/>
    </source>
</evidence>
<organism evidence="2 3">
    <name type="scientific">Phycicoccus elongatus Lp2</name>
    <dbReference type="NCBI Taxonomy" id="1193181"/>
    <lineage>
        <taxon>Bacteria</taxon>
        <taxon>Bacillati</taxon>
        <taxon>Actinomycetota</taxon>
        <taxon>Actinomycetes</taxon>
        <taxon>Micrococcales</taxon>
        <taxon>Intrasporangiaceae</taxon>
        <taxon>Phycicoccus</taxon>
    </lineage>
</organism>
<keyword evidence="1" id="KW-0479">Metal-binding</keyword>
<keyword evidence="1" id="KW-0460">Magnesium</keyword>
<dbReference type="GO" id="GO:0008934">
    <property type="term" value="F:inositol monophosphate 1-phosphatase activity"/>
    <property type="evidence" value="ECO:0007669"/>
    <property type="project" value="TreeGrafter"/>
</dbReference>
<dbReference type="eggNOG" id="COG0483">
    <property type="taxonomic scope" value="Bacteria"/>
</dbReference>
<feature type="binding site" evidence="1">
    <location>
        <position position="210"/>
    </location>
    <ligand>
        <name>Mg(2+)</name>
        <dbReference type="ChEBI" id="CHEBI:18420"/>
        <label>1</label>
        <note>catalytic</note>
    </ligand>
</feature>
<dbReference type="RefSeq" id="WP_010850006.1">
    <property type="nucleotide sequence ID" value="NZ_HF570956.1"/>
</dbReference>
<feature type="binding site" evidence="1">
    <location>
        <position position="69"/>
    </location>
    <ligand>
        <name>Mg(2+)</name>
        <dbReference type="ChEBI" id="CHEBI:18420"/>
        <label>1</label>
        <note>catalytic</note>
    </ligand>
</feature>
<dbReference type="AlphaFoldDB" id="N0E364"/>
<dbReference type="GO" id="GO:0006020">
    <property type="term" value="P:inositol metabolic process"/>
    <property type="evidence" value="ECO:0007669"/>
    <property type="project" value="TreeGrafter"/>
</dbReference>
<sequence>MAGLSTDAILTLLQEVAADLITSRFRSLTEHQVMEKNPGDLVTVADREAEVAITAALTAAYPDVVVLGEEAHSADPSLLERYLAADHTFTVDPVDGTKNFVEGSPDHAVMVAESRADETVRAWIWQPEHEVAWVAERGAGVWRNGTRVVRTPLRDVSAALGATSTWALRGKQLGHLPTMRLSWVCCGVDYPHLLDGDCDYIIYTRSNAWDHLPGTLMVAEAGGAFGQADGSPYTRRSDVRGLVVAADPQTYAMVQPLAQEALTRSR</sequence>
<evidence type="ECO:0000313" key="3">
    <source>
        <dbReference type="Proteomes" id="UP000013167"/>
    </source>
</evidence>
<dbReference type="Gene3D" id="3.40.190.80">
    <property type="match status" value="1"/>
</dbReference>
<feature type="binding site" evidence="1">
    <location>
        <position position="95"/>
    </location>
    <ligand>
        <name>Mg(2+)</name>
        <dbReference type="ChEBI" id="CHEBI:18420"/>
        <label>1</label>
        <note>catalytic</note>
    </ligand>
</feature>
<dbReference type="STRING" id="1193181.BN10_520051"/>
<accession>N0E364</accession>
<dbReference type="GO" id="GO:0007165">
    <property type="term" value="P:signal transduction"/>
    <property type="evidence" value="ECO:0007669"/>
    <property type="project" value="TreeGrafter"/>
</dbReference>
<dbReference type="PRINTS" id="PR00377">
    <property type="entry name" value="IMPHPHTASES"/>
</dbReference>
<comment type="caution">
    <text evidence="2">The sequence shown here is derived from an EMBL/GenBank/DDBJ whole genome shotgun (WGS) entry which is preliminary data.</text>
</comment>
<gene>
    <name evidence="2" type="ORF">BN10_520051</name>
</gene>
<dbReference type="Gene3D" id="3.30.540.10">
    <property type="entry name" value="Fructose-1,6-Bisphosphatase, subunit A, domain 1"/>
    <property type="match status" value="1"/>
</dbReference>
<dbReference type="SUPFAM" id="SSF56655">
    <property type="entry name" value="Carbohydrate phosphatase"/>
    <property type="match status" value="1"/>
</dbReference>
<dbReference type="PANTHER" id="PTHR20854">
    <property type="entry name" value="INOSITOL MONOPHOSPHATASE"/>
    <property type="match status" value="1"/>
</dbReference>
<dbReference type="Pfam" id="PF00459">
    <property type="entry name" value="Inositol_P"/>
    <property type="match status" value="1"/>
</dbReference>
<dbReference type="PANTHER" id="PTHR20854:SF4">
    <property type="entry name" value="INOSITOL-1-MONOPHOSPHATASE-RELATED"/>
    <property type="match status" value="1"/>
</dbReference>
<dbReference type="CDD" id="cd01637">
    <property type="entry name" value="IMPase_like"/>
    <property type="match status" value="1"/>
</dbReference>
<dbReference type="EMBL" id="CAIZ01000122">
    <property type="protein sequence ID" value="CCH70150.1"/>
    <property type="molecule type" value="Genomic_DNA"/>
</dbReference>
<proteinExistence type="predicted"/>
<keyword evidence="3" id="KW-1185">Reference proteome</keyword>
<evidence type="ECO:0000313" key="2">
    <source>
        <dbReference type="EMBL" id="CCH70150.1"/>
    </source>
</evidence>
<dbReference type="HOGENOM" id="CLU_044118_6_0_11"/>